<evidence type="ECO:0000313" key="11">
    <source>
        <dbReference type="EMBL" id="TSJ77291.1"/>
    </source>
</evidence>
<dbReference type="InterPro" id="IPR012334">
    <property type="entry name" value="Pectin_lyas_fold"/>
</dbReference>
<dbReference type="PANTHER" id="PTHR31736:SF9">
    <property type="entry name" value="ENDO-XYLOGALACTURONAN HYDROLASE A-RELATED"/>
    <property type="match status" value="1"/>
</dbReference>
<dbReference type="PANTHER" id="PTHR31736">
    <property type="match status" value="1"/>
</dbReference>
<evidence type="ECO:0000313" key="12">
    <source>
        <dbReference type="Proteomes" id="UP000315648"/>
    </source>
</evidence>
<evidence type="ECO:0000256" key="5">
    <source>
        <dbReference type="ARBA" id="ARBA00023277"/>
    </source>
</evidence>
<keyword evidence="3 9" id="KW-0378">Hydrolase</keyword>
<name>A0A556QL03_9BACT</name>
<keyword evidence="7" id="KW-0624">Polysaccharide degradation</keyword>
<keyword evidence="2" id="KW-0677">Repeat</keyword>
<reference evidence="11 12" key="1">
    <citation type="submission" date="2019-07" db="EMBL/GenBank/DDBJ databases">
        <title>Description of 53C-WASEF.</title>
        <authorList>
            <person name="Pitt A."/>
            <person name="Hahn M.W."/>
        </authorList>
    </citation>
    <scope>NUCLEOTIDE SEQUENCE [LARGE SCALE GENOMIC DNA]</scope>
    <source>
        <strain evidence="11 12">53C-WASEF</strain>
    </source>
</reference>
<dbReference type="InterPro" id="IPR000743">
    <property type="entry name" value="Glyco_hydro_28"/>
</dbReference>
<evidence type="ECO:0000256" key="6">
    <source>
        <dbReference type="ARBA" id="ARBA00023295"/>
    </source>
</evidence>
<evidence type="ECO:0000256" key="10">
    <source>
        <dbReference type="SAM" id="SignalP"/>
    </source>
</evidence>
<dbReference type="Pfam" id="PF00295">
    <property type="entry name" value="Glyco_hydro_28"/>
    <property type="match status" value="1"/>
</dbReference>
<evidence type="ECO:0008006" key="13">
    <source>
        <dbReference type="Google" id="ProtNLM"/>
    </source>
</evidence>
<keyword evidence="10" id="KW-0732">Signal</keyword>
<comment type="similarity">
    <text evidence="1 9">Belongs to the glycosyl hydrolase 28 family.</text>
</comment>
<proteinExistence type="inferred from homology"/>
<dbReference type="InterPro" id="IPR011050">
    <property type="entry name" value="Pectin_lyase_fold/virulence"/>
</dbReference>
<gene>
    <name evidence="11" type="ORF">FPL22_14440</name>
</gene>
<keyword evidence="12" id="KW-1185">Reference proteome</keyword>
<feature type="chain" id="PRO_5021970532" description="Glycoside hydrolase" evidence="10">
    <location>
        <begin position="19"/>
        <end position="461"/>
    </location>
</feature>
<keyword evidence="6 9" id="KW-0326">Glycosidase</keyword>
<evidence type="ECO:0000256" key="1">
    <source>
        <dbReference type="ARBA" id="ARBA00008834"/>
    </source>
</evidence>
<comment type="caution">
    <text evidence="11">The sequence shown here is derived from an EMBL/GenBank/DDBJ whole genome shotgun (WGS) entry which is preliminary data.</text>
</comment>
<dbReference type="Proteomes" id="UP000315648">
    <property type="component" value="Unassembled WGS sequence"/>
</dbReference>
<evidence type="ECO:0000256" key="9">
    <source>
        <dbReference type="RuleBase" id="RU361169"/>
    </source>
</evidence>
<evidence type="ECO:0000256" key="4">
    <source>
        <dbReference type="ARBA" id="ARBA00023180"/>
    </source>
</evidence>
<protein>
    <recommendedName>
        <fullName evidence="13">Glycoside hydrolase</fullName>
    </recommendedName>
</protein>
<dbReference type="SUPFAM" id="SSF51126">
    <property type="entry name" value="Pectin lyase-like"/>
    <property type="match status" value="1"/>
</dbReference>
<accession>A0A556QL03</accession>
<dbReference type="RefSeq" id="WP_144353694.1">
    <property type="nucleotide sequence ID" value="NZ_CBCRVV010000013.1"/>
</dbReference>
<feature type="signal peptide" evidence="10">
    <location>
        <begin position="1"/>
        <end position="18"/>
    </location>
</feature>
<evidence type="ECO:0000256" key="3">
    <source>
        <dbReference type="ARBA" id="ARBA00022801"/>
    </source>
</evidence>
<dbReference type="OrthoDB" id="182481at2"/>
<dbReference type="AlphaFoldDB" id="A0A556QL03"/>
<keyword evidence="4" id="KW-0325">Glycoprotein</keyword>
<dbReference type="GO" id="GO:0000272">
    <property type="term" value="P:polysaccharide catabolic process"/>
    <property type="evidence" value="ECO:0007669"/>
    <property type="project" value="UniProtKB-KW"/>
</dbReference>
<dbReference type="EMBL" id="VMBG01000002">
    <property type="protein sequence ID" value="TSJ77291.1"/>
    <property type="molecule type" value="Genomic_DNA"/>
</dbReference>
<organism evidence="11 12">
    <name type="scientific">Rariglobus hedericola</name>
    <dbReference type="NCBI Taxonomy" id="2597822"/>
    <lineage>
        <taxon>Bacteria</taxon>
        <taxon>Pseudomonadati</taxon>
        <taxon>Verrucomicrobiota</taxon>
        <taxon>Opitutia</taxon>
        <taxon>Opitutales</taxon>
        <taxon>Opitutaceae</taxon>
        <taxon>Rariglobus</taxon>
    </lineage>
</organism>
<evidence type="ECO:0000256" key="2">
    <source>
        <dbReference type="ARBA" id="ARBA00022737"/>
    </source>
</evidence>
<dbReference type="Gene3D" id="2.160.20.10">
    <property type="entry name" value="Single-stranded right-handed beta-helix, Pectin lyase-like"/>
    <property type="match status" value="1"/>
</dbReference>
<dbReference type="GO" id="GO:0004650">
    <property type="term" value="F:polygalacturonase activity"/>
    <property type="evidence" value="ECO:0007669"/>
    <property type="project" value="InterPro"/>
</dbReference>
<evidence type="ECO:0000256" key="7">
    <source>
        <dbReference type="ARBA" id="ARBA00023326"/>
    </source>
</evidence>
<comment type="function">
    <text evidence="8">Pectinolytic enzyme involved in the degradation of xylogalacturonan (xga), a galacturonan backbone heavily substituted with xylose, and which is one important component of the hairy regions of pectin. Activity requires a galacturonic acid backbone substituted with xylose.</text>
</comment>
<sequence>MQSLLWILAFACAGASKAAESSDLPGDSLQPVVAYQHPRSLARSAVYRVWANGQPVEVLQGGNADFVTFESDGPVELRIEATGLMAKATVRPLSRGVAFEINDRVMTFRIEKPQYLGVSVPGLIDLYIYANAIERNRPAKSDPGLHYFAAGQVYEIGDFKLKSGETFYIEGGAVVKGNLHAPKASHVRIAGRGILDGSYYNFAKKEEKRSIVFEESQGILIEDIIMIHPSSWMIVIGASRDAHIRRVKQIGSVMSTDGVDICGSRDVLIEQCFFRNDDDNIAIKSIARKGYLPWVGNIENVTVRDCVFYKGQPGNSMEIGFELSADRVSNIVFENIDVVTKGGDGAVFAMHNSDRALIENVRWENIRVESYWGKLIDLRVFKSRFTKDEERGQIRGVTFKNIRVNHPPGHNGYVVSLLGGASADKPVQGVVIEDLYLGETKVTTIEQLELLTRHCDEVIFK</sequence>
<keyword evidence="5" id="KW-0119">Carbohydrate metabolism</keyword>
<evidence type="ECO:0000256" key="8">
    <source>
        <dbReference type="ARBA" id="ARBA00037278"/>
    </source>
</evidence>